<organism evidence="1">
    <name type="scientific">Brassica napus</name>
    <name type="common">Rape</name>
    <dbReference type="NCBI Taxonomy" id="3708"/>
    <lineage>
        <taxon>Eukaryota</taxon>
        <taxon>Viridiplantae</taxon>
        <taxon>Streptophyta</taxon>
        <taxon>Embryophyta</taxon>
        <taxon>Tracheophyta</taxon>
        <taxon>Spermatophyta</taxon>
        <taxon>Magnoliopsida</taxon>
        <taxon>eudicotyledons</taxon>
        <taxon>Gunneridae</taxon>
        <taxon>Pentapetalae</taxon>
        <taxon>rosids</taxon>
        <taxon>malvids</taxon>
        <taxon>Brassicales</taxon>
        <taxon>Brassicaceae</taxon>
        <taxon>Brassiceae</taxon>
        <taxon>Brassica</taxon>
    </lineage>
</organism>
<reference evidence="1" key="1">
    <citation type="submission" date="2021-01" db="EMBL/GenBank/DDBJ databases">
        <authorList>
            <consortium name="Genoscope - CEA"/>
            <person name="William W."/>
        </authorList>
    </citation>
    <scope>NUCLEOTIDE SEQUENCE</scope>
</reference>
<dbReference type="AlphaFoldDB" id="A0A816NZU7"/>
<proteinExistence type="predicted"/>
<sequence length="74" mass="8441">WRVITLLKNSLTRDLESSSGSASCVKWHQSVSFKSSMPSMDRLGVGVSMFPRIFFFAQATKRTYSTSFRLLIFL</sequence>
<accession>A0A816NZU7</accession>
<gene>
    <name evidence="1" type="ORF">DARMORV10_A09P24780.1</name>
</gene>
<dbReference type="Proteomes" id="UP001295469">
    <property type="component" value="Chromosome A09"/>
</dbReference>
<dbReference type="EMBL" id="HG994363">
    <property type="protein sequence ID" value="CAF2042226.1"/>
    <property type="molecule type" value="Genomic_DNA"/>
</dbReference>
<evidence type="ECO:0000313" key="1">
    <source>
        <dbReference type="EMBL" id="CAF2042226.1"/>
    </source>
</evidence>
<protein>
    <submittedName>
        <fullName evidence="1">(rape) hypothetical protein</fullName>
    </submittedName>
</protein>
<feature type="non-terminal residue" evidence="1">
    <location>
        <position position="1"/>
    </location>
</feature>
<name>A0A816NZU7_BRANA</name>